<dbReference type="InterPro" id="IPR023352">
    <property type="entry name" value="MAPEG-like_dom_sf"/>
</dbReference>
<reference evidence="6" key="3">
    <citation type="submission" date="2023-06" db="EMBL/GenBank/DDBJ databases">
        <authorList>
            <person name="Sun Q."/>
            <person name="Zhou Y."/>
        </authorList>
    </citation>
    <scope>NUCLEOTIDE SEQUENCE</scope>
    <source>
        <strain evidence="6">CGMCC 1.10859</strain>
    </source>
</reference>
<name>A0AAN4ZYB0_9RHOB</name>
<dbReference type="Pfam" id="PF01124">
    <property type="entry name" value="MAPEG"/>
    <property type="match status" value="1"/>
</dbReference>
<dbReference type="InterPro" id="IPR001129">
    <property type="entry name" value="Membr-assoc_MAPEG"/>
</dbReference>
<reference evidence="7 8" key="2">
    <citation type="submission" date="2016-10" db="EMBL/GenBank/DDBJ databases">
        <authorList>
            <person name="Varghese N."/>
            <person name="Submissions S."/>
        </authorList>
    </citation>
    <scope>NUCLEOTIDE SEQUENCE [LARGE SCALE GENOMIC DNA]</scope>
    <source>
        <strain evidence="7 8">DSM 24802</strain>
    </source>
</reference>
<evidence type="ECO:0000256" key="3">
    <source>
        <dbReference type="ARBA" id="ARBA00022989"/>
    </source>
</evidence>
<dbReference type="Gene3D" id="1.20.120.550">
    <property type="entry name" value="Membrane associated eicosanoid/glutathione metabolism-like domain"/>
    <property type="match status" value="1"/>
</dbReference>
<proteinExistence type="predicted"/>
<organism evidence="6 9">
    <name type="scientific">Allgaiera indica</name>
    <dbReference type="NCBI Taxonomy" id="765699"/>
    <lineage>
        <taxon>Bacteria</taxon>
        <taxon>Pseudomonadati</taxon>
        <taxon>Pseudomonadota</taxon>
        <taxon>Alphaproteobacteria</taxon>
        <taxon>Rhodobacterales</taxon>
        <taxon>Paracoccaceae</taxon>
        <taxon>Allgaiera</taxon>
    </lineage>
</organism>
<dbReference type="GO" id="GO:0016020">
    <property type="term" value="C:membrane"/>
    <property type="evidence" value="ECO:0007669"/>
    <property type="project" value="UniProtKB-SubCell"/>
</dbReference>
<dbReference type="PANTHER" id="PTHR35371:SF1">
    <property type="entry name" value="BLR7753 PROTEIN"/>
    <property type="match status" value="1"/>
</dbReference>
<protein>
    <submittedName>
        <fullName evidence="6">Membrane protein</fullName>
    </submittedName>
    <submittedName>
        <fullName evidence="7">Uncharacterized conserved protein, MAPEG superfamily</fullName>
    </submittedName>
</protein>
<reference evidence="6" key="1">
    <citation type="journal article" date="2014" name="Int. J. Syst. Evol. Microbiol.">
        <title>Complete genome sequence of Corynebacterium casei LMG S-19264T (=DSM 44701T), isolated from a smear-ripened cheese.</title>
        <authorList>
            <consortium name="US DOE Joint Genome Institute (JGI-PGF)"/>
            <person name="Walter F."/>
            <person name="Albersmeier A."/>
            <person name="Kalinowski J."/>
            <person name="Ruckert C."/>
        </authorList>
    </citation>
    <scope>NUCLEOTIDE SEQUENCE</scope>
    <source>
        <strain evidence="6">CGMCC 1.10859</strain>
    </source>
</reference>
<evidence type="ECO:0000313" key="8">
    <source>
        <dbReference type="Proteomes" id="UP000199541"/>
    </source>
</evidence>
<evidence type="ECO:0000313" key="7">
    <source>
        <dbReference type="EMBL" id="SDW05348.1"/>
    </source>
</evidence>
<feature type="transmembrane region" description="Helical" evidence="5">
    <location>
        <begin position="82"/>
        <end position="104"/>
    </location>
</feature>
<keyword evidence="8" id="KW-1185">Reference proteome</keyword>
<dbReference type="PANTHER" id="PTHR35371">
    <property type="entry name" value="INNER MEMBRANE PROTEIN"/>
    <property type="match status" value="1"/>
</dbReference>
<dbReference type="AlphaFoldDB" id="A0AAN4ZYB0"/>
<feature type="transmembrane region" description="Helical" evidence="5">
    <location>
        <begin position="6"/>
        <end position="35"/>
    </location>
</feature>
<dbReference type="RefSeq" id="WP_035845928.1">
    <property type="nucleotide sequence ID" value="NZ_BNAB01000001.1"/>
</dbReference>
<dbReference type="Proteomes" id="UP000199541">
    <property type="component" value="Unassembled WGS sequence"/>
</dbReference>
<keyword evidence="3 5" id="KW-1133">Transmembrane helix</keyword>
<dbReference type="EMBL" id="BNAB01000001">
    <property type="protein sequence ID" value="GHD98825.1"/>
    <property type="molecule type" value="Genomic_DNA"/>
</dbReference>
<sequence length="129" mass="14124">MFTDELGILALYGLFVCLVLFLQVSGAATQFDMGYLLSSRDEKRTLEGMVGRMERALNNSIVALALFAPPILILALRQHGDGLSLVGAQIFLIARILYVPAYVFNLIGLRTLLWLAGFACTIGLYLLAL</sequence>
<evidence type="ECO:0000313" key="6">
    <source>
        <dbReference type="EMBL" id="GHD98825.1"/>
    </source>
</evidence>
<feature type="transmembrane region" description="Helical" evidence="5">
    <location>
        <begin position="56"/>
        <end position="76"/>
    </location>
</feature>
<comment type="subcellular location">
    <subcellularLocation>
        <location evidence="1">Membrane</location>
    </subcellularLocation>
</comment>
<dbReference type="Proteomes" id="UP000634647">
    <property type="component" value="Unassembled WGS sequence"/>
</dbReference>
<keyword evidence="4 5" id="KW-0472">Membrane</keyword>
<evidence type="ECO:0000256" key="4">
    <source>
        <dbReference type="ARBA" id="ARBA00023136"/>
    </source>
</evidence>
<feature type="transmembrane region" description="Helical" evidence="5">
    <location>
        <begin position="111"/>
        <end position="128"/>
    </location>
</feature>
<comment type="caution">
    <text evidence="6">The sequence shown here is derived from an EMBL/GenBank/DDBJ whole genome shotgun (WGS) entry which is preliminary data.</text>
</comment>
<keyword evidence="2 5" id="KW-0812">Transmembrane</keyword>
<gene>
    <name evidence="6" type="ORF">GCM10008024_03890</name>
    <name evidence="7" type="ORF">SAMN05444006_101160</name>
</gene>
<evidence type="ECO:0000256" key="5">
    <source>
        <dbReference type="SAM" id="Phobius"/>
    </source>
</evidence>
<dbReference type="SUPFAM" id="SSF161084">
    <property type="entry name" value="MAPEG domain-like"/>
    <property type="match status" value="1"/>
</dbReference>
<accession>A0AAN4ZYB0</accession>
<evidence type="ECO:0000313" key="9">
    <source>
        <dbReference type="Proteomes" id="UP000634647"/>
    </source>
</evidence>
<evidence type="ECO:0000256" key="2">
    <source>
        <dbReference type="ARBA" id="ARBA00022692"/>
    </source>
</evidence>
<dbReference type="EMBL" id="FNOB01000001">
    <property type="protein sequence ID" value="SDW05348.1"/>
    <property type="molecule type" value="Genomic_DNA"/>
</dbReference>
<evidence type="ECO:0000256" key="1">
    <source>
        <dbReference type="ARBA" id="ARBA00004370"/>
    </source>
</evidence>